<dbReference type="Pfam" id="PF00089">
    <property type="entry name" value="Trypsin"/>
    <property type="match status" value="1"/>
</dbReference>
<gene>
    <name evidence="3" type="ORF">P3G67_08685</name>
</gene>
<feature type="signal peptide" evidence="1">
    <location>
        <begin position="1"/>
        <end position="33"/>
    </location>
</feature>
<protein>
    <submittedName>
        <fullName evidence="3">S1 family peptidase</fullName>
    </submittedName>
</protein>
<dbReference type="InterPro" id="IPR051333">
    <property type="entry name" value="CLIP_Serine_Protease"/>
</dbReference>
<comment type="caution">
    <text evidence="3">The sequence shown here is derived from an EMBL/GenBank/DDBJ whole genome shotgun (WGS) entry which is preliminary data.</text>
</comment>
<dbReference type="InterPro" id="IPR001254">
    <property type="entry name" value="Trypsin_dom"/>
</dbReference>
<dbReference type="EMBL" id="JARJBC010000004">
    <property type="protein sequence ID" value="MDF3289311.1"/>
    <property type="molecule type" value="Genomic_DNA"/>
</dbReference>
<proteinExistence type="predicted"/>
<name>A0ABT5ZI39_9ACTN</name>
<keyword evidence="1" id="KW-0732">Signal</keyword>
<keyword evidence="4" id="KW-1185">Reference proteome</keyword>
<dbReference type="Proteomes" id="UP001216579">
    <property type="component" value="Unassembled WGS sequence"/>
</dbReference>
<dbReference type="InterPro" id="IPR043504">
    <property type="entry name" value="Peptidase_S1_PA_chymotrypsin"/>
</dbReference>
<reference evidence="3 4" key="1">
    <citation type="submission" date="2023-03" db="EMBL/GenBank/DDBJ databases">
        <title>Draft genome sequence of Streptomyces sp. RB6PN23 isolated from peat swamp forest in Thailand.</title>
        <authorList>
            <person name="Klaysubun C."/>
            <person name="Duangmal K."/>
        </authorList>
    </citation>
    <scope>NUCLEOTIDE SEQUENCE [LARGE SCALE GENOMIC DNA]</scope>
    <source>
        <strain evidence="3 4">RB6PN23</strain>
    </source>
</reference>
<dbReference type="SMART" id="SM00020">
    <property type="entry name" value="Tryp_SPc"/>
    <property type="match status" value="1"/>
</dbReference>
<dbReference type="Gene3D" id="2.40.10.10">
    <property type="entry name" value="Trypsin-like serine proteases"/>
    <property type="match status" value="1"/>
</dbReference>
<feature type="chain" id="PRO_5045643701" evidence="1">
    <location>
        <begin position="34"/>
        <end position="533"/>
    </location>
</feature>
<dbReference type="PROSITE" id="PS50240">
    <property type="entry name" value="TRYPSIN_DOM"/>
    <property type="match status" value="1"/>
</dbReference>
<dbReference type="SUPFAM" id="SSF50494">
    <property type="entry name" value="Trypsin-like serine proteases"/>
    <property type="match status" value="1"/>
</dbReference>
<dbReference type="InterPro" id="IPR001314">
    <property type="entry name" value="Peptidase_S1A"/>
</dbReference>
<dbReference type="PANTHER" id="PTHR24260:SF136">
    <property type="entry name" value="GH08193P-RELATED"/>
    <property type="match status" value="1"/>
</dbReference>
<dbReference type="PANTHER" id="PTHR24260">
    <property type="match status" value="1"/>
</dbReference>
<evidence type="ECO:0000256" key="1">
    <source>
        <dbReference type="SAM" id="SignalP"/>
    </source>
</evidence>
<evidence type="ECO:0000313" key="4">
    <source>
        <dbReference type="Proteomes" id="UP001216579"/>
    </source>
</evidence>
<sequence>MPGRRPRAAWITALVTTTAAATVGLLTGTAAHAVVGDPAQDGAYPYLAKLDITVGDAKRSCTGTVVDEQWVLTASSCFADDLQQGSTVAAGAPKGKTTATIGRTDLTGTTGAVVDVTQLVPRPDRDLVMARLAKPVTGIPALAITSTAPAGGDELTAVGYGRTKDEWVPNRPHTGAFTIDAPQNTTLAINAKPGTQAALCKGDTGAPLLRQTSSGGPELAAVATRSWQGGCLDSQQTRTAALATRVDDLAAWIQQIRYSSTFAKAPWKYAQQMTAGYYTGGSAGGTRHMDLIVQWIDGEVTLYQGADGNNPARPFAAEYRLAPSKGAWAKAVSIDSANFTGDNTDGLIVRWDDGKLTQYTTVDAHGFHGEKQLAAPNATWKNARQMTVGRYTPGGRRDDLVVVWKDGETSLYTDLVANGVKRETQLAKPNTTWTYADQITSGEFAGKTTGDLLVRWKDGETTIYPGLTTKGLPGEMKIEKAKSAWADATVVAAGAFTTNTVPNDVLVRWNTGRLTLYPGVDATGLHDEIPLAP</sequence>
<feature type="domain" description="Peptidase S1" evidence="2">
    <location>
        <begin position="34"/>
        <end position="258"/>
    </location>
</feature>
<dbReference type="RefSeq" id="WP_276092913.1">
    <property type="nucleotide sequence ID" value="NZ_JARJBC010000004.1"/>
</dbReference>
<evidence type="ECO:0000259" key="2">
    <source>
        <dbReference type="PROSITE" id="PS50240"/>
    </source>
</evidence>
<accession>A0ABT5ZI39</accession>
<dbReference type="InterPro" id="IPR009003">
    <property type="entry name" value="Peptidase_S1_PA"/>
</dbReference>
<evidence type="ECO:0000313" key="3">
    <source>
        <dbReference type="EMBL" id="MDF3289311.1"/>
    </source>
</evidence>
<dbReference type="PRINTS" id="PR00722">
    <property type="entry name" value="CHYMOTRYPSIN"/>
</dbReference>
<organism evidence="3 4">
    <name type="scientific">Streptomyces silvisoli</name>
    <dbReference type="NCBI Taxonomy" id="3034235"/>
    <lineage>
        <taxon>Bacteria</taxon>
        <taxon>Bacillati</taxon>
        <taxon>Actinomycetota</taxon>
        <taxon>Actinomycetes</taxon>
        <taxon>Kitasatosporales</taxon>
        <taxon>Streptomycetaceae</taxon>
        <taxon>Streptomyces</taxon>
    </lineage>
</organism>